<evidence type="ECO:0000256" key="1">
    <source>
        <dbReference type="SAM" id="MobiDB-lite"/>
    </source>
</evidence>
<feature type="compositionally biased region" description="Basic and acidic residues" evidence="1">
    <location>
        <begin position="177"/>
        <end position="198"/>
    </location>
</feature>
<organism evidence="4 5">
    <name type="scientific">Aromatoleum tolulyticum</name>
    <dbReference type="NCBI Taxonomy" id="34027"/>
    <lineage>
        <taxon>Bacteria</taxon>
        <taxon>Pseudomonadati</taxon>
        <taxon>Pseudomonadota</taxon>
        <taxon>Betaproteobacteria</taxon>
        <taxon>Rhodocyclales</taxon>
        <taxon>Rhodocyclaceae</taxon>
        <taxon>Aromatoleum</taxon>
    </lineage>
</organism>
<feature type="compositionally biased region" description="Polar residues" evidence="1">
    <location>
        <begin position="210"/>
        <end position="226"/>
    </location>
</feature>
<feature type="signal peptide" evidence="2">
    <location>
        <begin position="1"/>
        <end position="30"/>
    </location>
</feature>
<dbReference type="Pfam" id="PF24316">
    <property type="entry name" value="Tli3"/>
    <property type="match status" value="1"/>
</dbReference>
<feature type="region of interest" description="Disordered" evidence="1">
    <location>
        <begin position="177"/>
        <end position="235"/>
    </location>
</feature>
<protein>
    <recommendedName>
        <fullName evidence="3">Tli3-like domain-containing protein</fullName>
    </recommendedName>
</protein>
<name>A0A1N6ZAT9_9RHOO</name>
<feature type="domain" description="Tli3-like" evidence="3">
    <location>
        <begin position="39"/>
        <end position="154"/>
    </location>
</feature>
<dbReference type="RefSeq" id="WP_076603286.1">
    <property type="nucleotide sequence ID" value="NZ_FTMD01000011.1"/>
</dbReference>
<feature type="chain" id="PRO_5012455883" description="Tli3-like domain-containing protein" evidence="2">
    <location>
        <begin position="31"/>
        <end position="235"/>
    </location>
</feature>
<keyword evidence="5" id="KW-1185">Reference proteome</keyword>
<evidence type="ECO:0000259" key="3">
    <source>
        <dbReference type="Pfam" id="PF24316"/>
    </source>
</evidence>
<dbReference type="AlphaFoldDB" id="A0A1N6ZAT9"/>
<dbReference type="PROSITE" id="PS51257">
    <property type="entry name" value="PROKAR_LIPOPROTEIN"/>
    <property type="match status" value="1"/>
</dbReference>
<dbReference type="EMBL" id="FTMD01000011">
    <property type="protein sequence ID" value="SIR23944.1"/>
    <property type="molecule type" value="Genomic_DNA"/>
</dbReference>
<accession>A0A1N6ZAT9</accession>
<dbReference type="Proteomes" id="UP000186819">
    <property type="component" value="Unassembled WGS sequence"/>
</dbReference>
<proteinExistence type="predicted"/>
<reference evidence="5" key="1">
    <citation type="submission" date="2017-01" db="EMBL/GenBank/DDBJ databases">
        <authorList>
            <person name="Varghese N."/>
            <person name="Submissions S."/>
        </authorList>
    </citation>
    <scope>NUCLEOTIDE SEQUENCE [LARGE SCALE GENOMIC DNA]</scope>
    <source>
        <strain evidence="5">ATCC 51758</strain>
    </source>
</reference>
<evidence type="ECO:0000256" key="2">
    <source>
        <dbReference type="SAM" id="SignalP"/>
    </source>
</evidence>
<gene>
    <name evidence="4" type="ORF">SAMN05421829_111176</name>
</gene>
<dbReference type="OrthoDB" id="8963548at2"/>
<keyword evidence="2" id="KW-0732">Signal</keyword>
<evidence type="ECO:0000313" key="5">
    <source>
        <dbReference type="Proteomes" id="UP000186819"/>
    </source>
</evidence>
<sequence length="235" mass="26499">MKVLLPAALAALATLSGCGTIASIATGAGAMPLNEIPRYDGPRQVIYRIDQYRYITTEAYQHCDRHGYLYWHDDRKNQHVKLGWTAPWFGRYVIEPGEDRIAIPNFGCEDKGCYLTIDFSNDGGKTWDVFSSERFGGSHWGLRDKTAGKEIEATEVRVTAEGLIYVIASHRHHYSRYRLDGTPDQRPRGTSLSDRKDGVFNWEDVASVPNVKTPSGQDRFTCDTSLNPPPRKDEE</sequence>
<evidence type="ECO:0000313" key="4">
    <source>
        <dbReference type="EMBL" id="SIR23944.1"/>
    </source>
</evidence>
<dbReference type="InterPro" id="IPR057562">
    <property type="entry name" value="Tli3-like_dom"/>
</dbReference>